<keyword evidence="3" id="KW-1185">Reference proteome</keyword>
<evidence type="ECO:0000256" key="1">
    <source>
        <dbReference type="SAM" id="SignalP"/>
    </source>
</evidence>
<evidence type="ECO:0000313" key="3">
    <source>
        <dbReference type="Proteomes" id="UP001597534"/>
    </source>
</evidence>
<name>A0ABW5YQB7_9FLAO</name>
<feature type="signal peptide" evidence="1">
    <location>
        <begin position="1"/>
        <end position="23"/>
    </location>
</feature>
<protein>
    <recommendedName>
        <fullName evidence="4">Tetratricopeptide repeat protein</fullName>
    </recommendedName>
</protein>
<dbReference type="RefSeq" id="WP_379812636.1">
    <property type="nucleotide sequence ID" value="NZ_JBHUPC010000020.1"/>
</dbReference>
<dbReference type="Proteomes" id="UP001597534">
    <property type="component" value="Unassembled WGS sequence"/>
</dbReference>
<reference evidence="3" key="1">
    <citation type="journal article" date="2019" name="Int. J. Syst. Evol. Microbiol.">
        <title>The Global Catalogue of Microorganisms (GCM) 10K type strain sequencing project: providing services to taxonomists for standard genome sequencing and annotation.</title>
        <authorList>
            <consortium name="The Broad Institute Genomics Platform"/>
            <consortium name="The Broad Institute Genome Sequencing Center for Infectious Disease"/>
            <person name="Wu L."/>
            <person name="Ma J."/>
        </authorList>
    </citation>
    <scope>NUCLEOTIDE SEQUENCE [LARGE SCALE GENOMIC DNA]</scope>
    <source>
        <strain evidence="3">KCTC 22671</strain>
    </source>
</reference>
<gene>
    <name evidence="2" type="ORF">ACFS5J_12850</name>
</gene>
<accession>A0ABW5YQB7</accession>
<evidence type="ECO:0000313" key="2">
    <source>
        <dbReference type="EMBL" id="MFD2892902.1"/>
    </source>
</evidence>
<evidence type="ECO:0008006" key="4">
    <source>
        <dbReference type="Google" id="ProtNLM"/>
    </source>
</evidence>
<dbReference type="EMBL" id="JBHUPC010000020">
    <property type="protein sequence ID" value="MFD2892902.1"/>
    <property type="molecule type" value="Genomic_DNA"/>
</dbReference>
<organism evidence="2 3">
    <name type="scientific">Flavobacterium chuncheonense</name>
    <dbReference type="NCBI Taxonomy" id="2026653"/>
    <lineage>
        <taxon>Bacteria</taxon>
        <taxon>Pseudomonadati</taxon>
        <taxon>Bacteroidota</taxon>
        <taxon>Flavobacteriia</taxon>
        <taxon>Flavobacteriales</taxon>
        <taxon>Flavobacteriaceae</taxon>
        <taxon>Flavobacterium</taxon>
    </lineage>
</organism>
<proteinExistence type="predicted"/>
<comment type="caution">
    <text evidence="2">The sequence shown here is derived from an EMBL/GenBank/DDBJ whole genome shotgun (WGS) entry which is preliminary data.</text>
</comment>
<feature type="chain" id="PRO_5045458908" description="Tetratricopeptide repeat protein" evidence="1">
    <location>
        <begin position="24"/>
        <end position="208"/>
    </location>
</feature>
<sequence length="208" mass="23560">MTRIMTFLALLIASLLSAQNDYKADMQHALSLWEDGKTAVAVKEFEAIATVYTSEWLPNYYVALLTAQEALMEGDNRELMKSLLEKAQRYQDLVNRVELENAEVLVVQALINTGWIIYNPIINGPKLSADVAYLYKKANEVSPENPRVHLNKTNYEIGVAKYFGQDTSGLCEQYNKTLTLFANFKPKSEIEPNWGFNQARALLAECIK</sequence>
<keyword evidence="1" id="KW-0732">Signal</keyword>